<dbReference type="EMBL" id="FOAN01000007">
    <property type="protein sequence ID" value="SEM12066.1"/>
    <property type="molecule type" value="Genomic_DNA"/>
</dbReference>
<evidence type="ECO:0000313" key="1">
    <source>
        <dbReference type="EMBL" id="SEM12066.1"/>
    </source>
</evidence>
<evidence type="ECO:0000313" key="2">
    <source>
        <dbReference type="Proteomes" id="UP000199664"/>
    </source>
</evidence>
<protein>
    <submittedName>
        <fullName evidence="1">Uncharacterized protein</fullName>
    </submittedName>
</protein>
<reference evidence="2" key="1">
    <citation type="submission" date="2016-10" db="EMBL/GenBank/DDBJ databases">
        <authorList>
            <person name="Varghese N."/>
            <person name="Submissions S."/>
        </authorList>
    </citation>
    <scope>NUCLEOTIDE SEQUENCE [LARGE SCALE GENOMIC DNA]</scope>
    <source>
        <strain evidence="2">LMG 26383,CCUG 61248,R- 45681</strain>
    </source>
</reference>
<gene>
    <name evidence="1" type="ORF">SAMN04515666_107237</name>
</gene>
<keyword evidence="2" id="KW-1185">Reference proteome</keyword>
<dbReference type="Proteomes" id="UP000199664">
    <property type="component" value="Unassembled WGS sequence"/>
</dbReference>
<accession>A0A1H7VS69</accession>
<proteinExistence type="predicted"/>
<dbReference type="AlphaFoldDB" id="A0A1H7VS69"/>
<dbReference type="STRING" id="1036779.SAMN04515666_107237"/>
<name>A0A1H7VS69_9HYPH</name>
<sequence>MLLAFITARLNAKPRFVWKPAVTLTDPRIVSELMGSAN</sequence>
<organism evidence="1 2">
    <name type="scientific">Bosea lupini</name>
    <dbReference type="NCBI Taxonomy" id="1036779"/>
    <lineage>
        <taxon>Bacteria</taxon>
        <taxon>Pseudomonadati</taxon>
        <taxon>Pseudomonadota</taxon>
        <taxon>Alphaproteobacteria</taxon>
        <taxon>Hyphomicrobiales</taxon>
        <taxon>Boseaceae</taxon>
        <taxon>Bosea</taxon>
    </lineage>
</organism>